<feature type="compositionally biased region" description="Low complexity" evidence="9">
    <location>
        <begin position="575"/>
        <end position="591"/>
    </location>
</feature>
<dbReference type="GO" id="GO:0043565">
    <property type="term" value="F:sequence-specific DNA binding"/>
    <property type="evidence" value="ECO:0007669"/>
    <property type="project" value="InterPro"/>
</dbReference>
<keyword evidence="2" id="KW-0863">Zinc-finger</keyword>
<evidence type="ECO:0000256" key="4">
    <source>
        <dbReference type="ARBA" id="ARBA00023015"/>
    </source>
</evidence>
<feature type="compositionally biased region" description="Polar residues" evidence="9">
    <location>
        <begin position="1818"/>
        <end position="1833"/>
    </location>
</feature>
<feature type="compositionally biased region" description="Polar residues" evidence="9">
    <location>
        <begin position="1153"/>
        <end position="1175"/>
    </location>
</feature>
<feature type="compositionally biased region" description="Low complexity" evidence="9">
    <location>
        <begin position="788"/>
        <end position="805"/>
    </location>
</feature>
<feature type="region of interest" description="Disordered" evidence="9">
    <location>
        <begin position="1133"/>
        <end position="1180"/>
    </location>
</feature>
<feature type="compositionally biased region" description="Polar residues" evidence="9">
    <location>
        <begin position="1846"/>
        <end position="1865"/>
    </location>
</feature>
<feature type="domain" description="Nuclear receptor" evidence="10">
    <location>
        <begin position="371"/>
        <end position="446"/>
    </location>
</feature>
<feature type="compositionally biased region" description="Polar residues" evidence="9">
    <location>
        <begin position="1261"/>
        <end position="1274"/>
    </location>
</feature>
<evidence type="ECO:0000259" key="10">
    <source>
        <dbReference type="PROSITE" id="PS51030"/>
    </source>
</evidence>
<keyword evidence="8" id="KW-0539">Nucleus</keyword>
<proteinExistence type="predicted"/>
<feature type="region of interest" description="Disordered" evidence="9">
    <location>
        <begin position="1813"/>
        <end position="1865"/>
    </location>
</feature>
<feature type="region of interest" description="Disordered" evidence="9">
    <location>
        <begin position="466"/>
        <end position="591"/>
    </location>
</feature>
<keyword evidence="6" id="KW-0804">Transcription</keyword>
<feature type="compositionally biased region" description="Polar residues" evidence="9">
    <location>
        <begin position="890"/>
        <end position="902"/>
    </location>
</feature>
<dbReference type="InterPro" id="IPR035500">
    <property type="entry name" value="NHR-like_dom_sf"/>
</dbReference>
<evidence type="ECO:0000256" key="7">
    <source>
        <dbReference type="ARBA" id="ARBA00023170"/>
    </source>
</evidence>
<feature type="region of interest" description="Disordered" evidence="9">
    <location>
        <begin position="777"/>
        <end position="816"/>
    </location>
</feature>
<keyword evidence="13" id="KW-1185">Reference proteome</keyword>
<dbReference type="InterPro" id="IPR001628">
    <property type="entry name" value="Znf_hrmn_rcpt"/>
</dbReference>
<evidence type="ECO:0000313" key="12">
    <source>
        <dbReference type="EMBL" id="RTG84718.1"/>
    </source>
</evidence>
<dbReference type="PROSITE" id="PS51843">
    <property type="entry name" value="NR_LBD"/>
    <property type="match status" value="1"/>
</dbReference>
<dbReference type="Gene3D" id="3.30.50.10">
    <property type="entry name" value="Erythroid Transcription Factor GATA-1, subunit A"/>
    <property type="match status" value="1"/>
</dbReference>
<evidence type="ECO:0000313" key="13">
    <source>
        <dbReference type="Proteomes" id="UP000290809"/>
    </source>
</evidence>
<dbReference type="InterPro" id="IPR013088">
    <property type="entry name" value="Znf_NHR/GATA"/>
</dbReference>
<dbReference type="InterPro" id="IPR000536">
    <property type="entry name" value="Nucl_hrmn_rcpt_lig-bd"/>
</dbReference>
<dbReference type="PANTHER" id="PTHR24083">
    <property type="entry name" value="NUCLEAR HORMONE RECEPTOR"/>
    <property type="match status" value="1"/>
</dbReference>
<keyword evidence="3" id="KW-0862">Zinc</keyword>
<dbReference type="SMART" id="SM00399">
    <property type="entry name" value="ZnF_C4"/>
    <property type="match status" value="1"/>
</dbReference>
<keyword evidence="7" id="KW-0675">Receptor</keyword>
<keyword evidence="1" id="KW-0479">Metal-binding</keyword>
<dbReference type="InterPro" id="IPR050274">
    <property type="entry name" value="Nuclear_hormone_rcpt_NR2"/>
</dbReference>
<dbReference type="SUPFAM" id="SSF57716">
    <property type="entry name" value="Glucocorticoid receptor-like (DNA-binding domain)"/>
    <property type="match status" value="1"/>
</dbReference>
<dbReference type="GO" id="GO:0008270">
    <property type="term" value="F:zinc ion binding"/>
    <property type="evidence" value="ECO:0007669"/>
    <property type="project" value="UniProtKB-KW"/>
</dbReference>
<feature type="compositionally biased region" description="Polar residues" evidence="9">
    <location>
        <begin position="529"/>
        <end position="542"/>
    </location>
</feature>
<dbReference type="Proteomes" id="UP000290809">
    <property type="component" value="Unassembled WGS sequence"/>
</dbReference>
<evidence type="ECO:0000256" key="2">
    <source>
        <dbReference type="ARBA" id="ARBA00022771"/>
    </source>
</evidence>
<dbReference type="FunFam" id="3.30.50.10:FF:000044">
    <property type="entry name" value="retinoic acid receptor beta isoform X4"/>
    <property type="match status" value="1"/>
</dbReference>
<evidence type="ECO:0000256" key="8">
    <source>
        <dbReference type="ARBA" id="ARBA00023242"/>
    </source>
</evidence>
<dbReference type="GO" id="GO:0003700">
    <property type="term" value="F:DNA-binding transcription factor activity"/>
    <property type="evidence" value="ECO:0007669"/>
    <property type="project" value="InterPro"/>
</dbReference>
<feature type="compositionally biased region" description="Basic residues" evidence="9">
    <location>
        <begin position="871"/>
        <end position="884"/>
    </location>
</feature>
<dbReference type="SUPFAM" id="SSF48508">
    <property type="entry name" value="Nuclear receptor ligand-binding domain"/>
    <property type="match status" value="2"/>
</dbReference>
<feature type="compositionally biased region" description="Low complexity" evidence="9">
    <location>
        <begin position="301"/>
        <end position="311"/>
    </location>
</feature>
<keyword evidence="4" id="KW-0805">Transcription regulation</keyword>
<evidence type="ECO:0000256" key="6">
    <source>
        <dbReference type="ARBA" id="ARBA00023163"/>
    </source>
</evidence>
<dbReference type="STRING" id="6184.A0A430QAH8"/>
<gene>
    <name evidence="12" type="ORF">DC041_0003988</name>
</gene>
<protein>
    <submittedName>
        <fullName evidence="12">Uncharacterized protein</fullName>
    </submittedName>
</protein>
<dbReference type="SMART" id="SM00430">
    <property type="entry name" value="HOLI"/>
    <property type="match status" value="1"/>
</dbReference>
<organism evidence="12 13">
    <name type="scientific">Schistosoma bovis</name>
    <name type="common">Blood fluke</name>
    <dbReference type="NCBI Taxonomy" id="6184"/>
    <lineage>
        <taxon>Eukaryota</taxon>
        <taxon>Metazoa</taxon>
        <taxon>Spiralia</taxon>
        <taxon>Lophotrochozoa</taxon>
        <taxon>Platyhelminthes</taxon>
        <taxon>Trematoda</taxon>
        <taxon>Digenea</taxon>
        <taxon>Strigeidida</taxon>
        <taxon>Schistosomatoidea</taxon>
        <taxon>Schistosomatidae</taxon>
        <taxon>Schistosoma</taxon>
    </lineage>
</organism>
<feature type="domain" description="NR LBD" evidence="11">
    <location>
        <begin position="1319"/>
        <end position="1785"/>
    </location>
</feature>
<dbReference type="PRINTS" id="PR00047">
    <property type="entry name" value="STROIDFINGER"/>
</dbReference>
<evidence type="ECO:0000256" key="5">
    <source>
        <dbReference type="ARBA" id="ARBA00023125"/>
    </source>
</evidence>
<sequence length="1898" mass="204778">MPNTRQKVKSKKETPPLDSAALLSLLSGTGNLNPSSCSTSPITNPLNPLSTLSSEIDGANCNIHLRQVLESLISLSVSPAFDQSSAHSLLSNDMLDSGSLNQTFQQLTNLSNRKATTGIQKVSPSGQILSNESSNSTNPSGNVSFDLLAQLSAAAAAAAVTPPPSNIVNQLGNLATDGFNPIFPTDENLSSALQSLLFKQMLNINTGSNAYTSHLGPGRNSISNISQPGQYTGLRDCRSMSNDESNCSSEKLIPPTYSLASSFLSLHSPNSTNNCSNNNNPRNSFVRPSSRISPEPITLASSPPSSSSTPSFICPNQSNPPTGEFYPPNETVASSPNSLLLNGCTPVGTSPNTGLNMNQTAVNLSSDNQSWEPCKVCGDKASGRHYGVVSCEGCKGFFKRSIRGHVSYVCRSEQNCLVNKAYRNRCQYCRLQKCLAVGMRSEAVQNERRPTNTFALNFLNDNSGNSNCTTTGGSSNMNNGGSPNPSMSTASITSTTTMTTTTATVTTTTTTSANNGSNNSHTSTFGSSVPNVRNSSPQSQQIPCKIEPNSEELEDEDRNNHSEFTTQKSDEGQLSSHSSPSGSSRSVPLTSSGATTVGLLSSSSGLTSGVVGSKHLDDNHFTGISKNSALSDISSSSSSSSYSATVADVETNDPNNASYLQHDIKPPVIQTSLGLKFTPGLCSSPQATSHSLQQPPAVCLSTSASSFARQRSLTSVSSSSVNNNSTAYASALPAYSNVLEGCHTTSHLDPDCGIANFSRCMNRNTLLSSQLFDIPDNKRGATQESYSRRTTSFSNTPSSSSTSVSNHQDPLPLFDDTGGLNLNELTKLALNNINSLQSSSSSSSNQQGRSLAALYTYWLAAAAAAGSLNPLHHRHNENHNHHQHQQQNHSVHLSTSNQNFNPLDMKTSLSSLKTAQSSTVTTTSAIIGSNQNSTSQFSMKTNPNSLLGQHCNLENQLLINGLNHSSKSSLLSSASNHSDALNVLMSIMLNSSDHVGLNNFNALTDAVNSTTAHLQKAPINHHSHQQHPFMLQHHSHQHQLQMGSSNSHHSSTSPNTLEIPIPSTSSSCLSASLFGLNNTISTMNNNNNTNTIGNDNNVTMHSAANNNSPFIPAPPPIKSTNLIQLLCKRTSNSQTSTLTDTDDKSKSGSCSSMVATTTNVRGRRSSNSSTANNMEENTHESGELINSYRDVNGHLLPKKFELTSSSDVTALRSENELLNPSPKKEETNWSRSRKRKMHYSFPSDVNNNNNNNARSIRRRTQSSNSLQPDTNNPIGLTDTRETCEDDDESRLMECVSECTKSSDDSRPNSPLVGPVLLNSMFDLNAHVFKAYQDNNNNRSLSISSELASRVLFLTVDWLRRFDGLKRLPIGVQRDLVAISWSDLFVLGLCQAADQINRSQNHRLNQESNDSQPTNSLCAQNDINSTRVKQISGEQQTNSPCSIAPTNSFKSNNFDSSSSSHISSIKEPMDTSYLKTNSSSSAVIELVEQLMKQFSGAEVDTHEYTYLRCMVILSSGRLCINARDASLAKQITEMESRVLSEFSEFLSTRAASSTTTGTGSLSSKRTKPIIKRVLILTQLLSTLRYLDPKDLEEAFFSIKQISGEQQTNSPCSIAPTNSFKSNNFDSSSSSHISSIKEPMDTSYLKTNSSSSAVIELVEQLMKQFSGAEVDTHEYTYLRCMVILSSGRLCINARDASLAKQITEMESRVLSEFSEFLSTRAASSTTTGTGSLSSKRTKPIIKRVLILTQLLSTLRYLDPKDLEEAFFSNLLGSVSIAQILPYLLESNDLFTQSQLVMNSCLPDNSLDYKPGLNHVKPPNKQASRSGLEDSVTNFTGDPLPNMTEKTDNPSSSLFIRPDQTSPQSRSASCEITVTNIELNNQNTEPVNSISFANDETNDLA</sequence>
<dbReference type="CDD" id="cd06916">
    <property type="entry name" value="NR_DBD_like"/>
    <property type="match status" value="1"/>
</dbReference>
<name>A0A430QAH8_SCHBO</name>
<dbReference type="PROSITE" id="PS00031">
    <property type="entry name" value="NUCLEAR_REC_DBD_1"/>
    <property type="match status" value="1"/>
</dbReference>
<keyword evidence="5" id="KW-0238">DNA-binding</keyword>
<dbReference type="PROSITE" id="PS51030">
    <property type="entry name" value="NUCLEAR_REC_DBD_2"/>
    <property type="match status" value="1"/>
</dbReference>
<feature type="compositionally biased region" description="Low complexity" evidence="9">
    <location>
        <begin position="271"/>
        <end position="291"/>
    </location>
</feature>
<feature type="region of interest" description="Disordered" evidence="9">
    <location>
        <begin position="115"/>
        <end position="139"/>
    </location>
</feature>
<comment type="caution">
    <text evidence="12">The sequence shown here is derived from an EMBL/GenBank/DDBJ whole genome shotgun (WGS) entry which is preliminary data.</text>
</comment>
<dbReference type="Pfam" id="PF00104">
    <property type="entry name" value="Hormone_recep"/>
    <property type="match status" value="1"/>
</dbReference>
<dbReference type="Pfam" id="PF00105">
    <property type="entry name" value="zf-C4"/>
    <property type="match status" value="1"/>
</dbReference>
<feature type="region of interest" description="Disordered" evidence="9">
    <location>
        <begin position="271"/>
        <end position="332"/>
    </location>
</feature>
<evidence type="ECO:0000256" key="9">
    <source>
        <dbReference type="SAM" id="MobiDB-lite"/>
    </source>
</evidence>
<dbReference type="EMBL" id="QMKO01002115">
    <property type="protein sequence ID" value="RTG84718.1"/>
    <property type="molecule type" value="Genomic_DNA"/>
</dbReference>
<evidence type="ECO:0000256" key="3">
    <source>
        <dbReference type="ARBA" id="ARBA00022833"/>
    </source>
</evidence>
<dbReference type="Gene3D" id="1.10.565.10">
    <property type="entry name" value="Retinoid X Receptor"/>
    <property type="match status" value="2"/>
</dbReference>
<feature type="region of interest" description="Disordered" evidence="9">
    <location>
        <begin position="1213"/>
        <end position="1283"/>
    </location>
</feature>
<evidence type="ECO:0000256" key="1">
    <source>
        <dbReference type="ARBA" id="ARBA00022723"/>
    </source>
</evidence>
<accession>A0A430QAH8</accession>
<evidence type="ECO:0000259" key="11">
    <source>
        <dbReference type="PROSITE" id="PS51843"/>
    </source>
</evidence>
<feature type="compositionally biased region" description="Low complexity" evidence="9">
    <location>
        <begin position="466"/>
        <end position="528"/>
    </location>
</feature>
<reference evidence="12 13" key="1">
    <citation type="journal article" date="2019" name="PLoS Pathog.">
        <title>Genome sequence of the bovine parasite Schistosoma bovis Tanzania.</title>
        <authorList>
            <person name="Oey H."/>
            <person name="Zakrzewski M."/>
            <person name="Gobert G."/>
            <person name="Gravermann K."/>
            <person name="Stoye J."/>
            <person name="Jones M."/>
            <person name="Mcmanus D."/>
            <person name="Krause L."/>
        </authorList>
    </citation>
    <scope>NUCLEOTIDE SEQUENCE [LARGE SCALE GENOMIC DNA]</scope>
    <source>
        <strain evidence="12 13">TAN1997</strain>
    </source>
</reference>
<feature type="region of interest" description="Disordered" evidence="9">
    <location>
        <begin position="870"/>
        <end position="902"/>
    </location>
</feature>